<dbReference type="SMART" id="SM00409">
    <property type="entry name" value="IG"/>
    <property type="match status" value="29"/>
</dbReference>
<reference evidence="10 11" key="1">
    <citation type="submission" date="2015-09" db="EMBL/GenBank/DDBJ databases">
        <title>Draft genome of the scarab beetle Oryctes borbonicus.</title>
        <authorList>
            <person name="Meyer J.M."/>
            <person name="Markov G.V."/>
            <person name="Baskaran P."/>
            <person name="Herrmann M."/>
            <person name="Sommer R.J."/>
            <person name="Roedelsperger C."/>
        </authorList>
    </citation>
    <scope>NUCLEOTIDE SEQUENCE [LARGE SCALE GENOMIC DNA]</scope>
    <source>
        <strain evidence="10">OB123</strain>
        <tissue evidence="10">Whole animal</tissue>
    </source>
</reference>
<feature type="domain" description="Ig-like" evidence="9">
    <location>
        <begin position="3941"/>
        <end position="3982"/>
    </location>
</feature>
<feature type="domain" description="Ig-like" evidence="9">
    <location>
        <begin position="1011"/>
        <end position="1098"/>
    </location>
</feature>
<feature type="domain" description="Ig-like" evidence="9">
    <location>
        <begin position="1545"/>
        <end position="1630"/>
    </location>
</feature>
<feature type="compositionally biased region" description="Low complexity" evidence="8">
    <location>
        <begin position="1"/>
        <end position="34"/>
    </location>
</feature>
<dbReference type="SMART" id="SM00408">
    <property type="entry name" value="IGc2"/>
    <property type="match status" value="27"/>
</dbReference>
<comment type="subcellular location">
    <subcellularLocation>
        <location evidence="1">Cytoplasm</location>
        <location evidence="1">Myofibril</location>
        <location evidence="1">Sarcomere</location>
    </subcellularLocation>
</comment>
<evidence type="ECO:0000313" key="10">
    <source>
        <dbReference type="EMBL" id="KRT83114.1"/>
    </source>
</evidence>
<dbReference type="InterPro" id="IPR013098">
    <property type="entry name" value="Ig_I-set"/>
</dbReference>
<dbReference type="FunFam" id="2.60.40.10:FF:000612">
    <property type="entry name" value="palladin isoform X1"/>
    <property type="match status" value="1"/>
</dbReference>
<dbReference type="InterPro" id="IPR036179">
    <property type="entry name" value="Ig-like_dom_sf"/>
</dbReference>
<feature type="domain" description="Ig-like" evidence="9">
    <location>
        <begin position="1277"/>
        <end position="1367"/>
    </location>
</feature>
<keyword evidence="4" id="KW-0175">Coiled coil</keyword>
<feature type="region of interest" description="Disordered" evidence="8">
    <location>
        <begin position="550"/>
        <end position="570"/>
    </location>
</feature>
<dbReference type="CDD" id="cd00096">
    <property type="entry name" value="Ig"/>
    <property type="match status" value="2"/>
</dbReference>
<dbReference type="PROSITE" id="PS50835">
    <property type="entry name" value="IG_LIKE"/>
    <property type="match status" value="29"/>
</dbReference>
<feature type="domain" description="Ig-like" evidence="9">
    <location>
        <begin position="2344"/>
        <end position="2437"/>
    </location>
</feature>
<dbReference type="FunFam" id="2.60.40.10:FF:000430">
    <property type="entry name" value="Sallimus, isoform P"/>
    <property type="match status" value="2"/>
</dbReference>
<dbReference type="PANTHER" id="PTHR47633:SF4">
    <property type="entry name" value="MYOPALLADIN ISOFORM X1"/>
    <property type="match status" value="1"/>
</dbReference>
<evidence type="ECO:0000256" key="6">
    <source>
        <dbReference type="ARBA" id="ARBA00023179"/>
    </source>
</evidence>
<name>A0A0T6B6W4_9SCAR</name>
<gene>
    <name evidence="10" type="ORF">AMK59_4411</name>
</gene>
<feature type="domain" description="Ig-like" evidence="9">
    <location>
        <begin position="2742"/>
        <end position="2832"/>
    </location>
</feature>
<proteinExistence type="predicted"/>
<feature type="domain" description="Ig-like" evidence="9">
    <location>
        <begin position="240"/>
        <end position="328"/>
    </location>
</feature>
<feature type="domain" description="Ig-like" evidence="9">
    <location>
        <begin position="2878"/>
        <end position="2971"/>
    </location>
</feature>
<feature type="domain" description="Ig-like" evidence="9">
    <location>
        <begin position="605"/>
        <end position="695"/>
    </location>
</feature>
<dbReference type="SUPFAM" id="SSF48726">
    <property type="entry name" value="Immunoglobulin"/>
    <property type="match status" value="30"/>
</dbReference>
<feature type="domain" description="Ig-like" evidence="9">
    <location>
        <begin position="360"/>
        <end position="449"/>
    </location>
</feature>
<feature type="domain" description="Ig-like" evidence="9">
    <location>
        <begin position="3527"/>
        <end position="3613"/>
    </location>
</feature>
<dbReference type="FunFam" id="2.60.40.10:FF:001269">
    <property type="entry name" value="Sallimus, isoform P"/>
    <property type="match status" value="1"/>
</dbReference>
<accession>A0A0T6B6W4</accession>
<dbReference type="Gene3D" id="2.60.40.10">
    <property type="entry name" value="Immunoglobulins"/>
    <property type="match status" value="30"/>
</dbReference>
<dbReference type="FunFam" id="2.60.40.10:FF:000425">
    <property type="entry name" value="Myosin light chain kinase"/>
    <property type="match status" value="1"/>
</dbReference>
<feature type="domain" description="Ig-like" evidence="9">
    <location>
        <begin position="1145"/>
        <end position="1236"/>
    </location>
</feature>
<dbReference type="GO" id="GO:0045989">
    <property type="term" value="P:positive regulation of striated muscle contraction"/>
    <property type="evidence" value="ECO:0007669"/>
    <property type="project" value="UniProtKB-ARBA"/>
</dbReference>
<protein>
    <submittedName>
        <fullName evidence="10">Immunoglobulin</fullName>
    </submittedName>
</protein>
<dbReference type="FunFam" id="2.60.40.10:FF:000966">
    <property type="entry name" value="Sallimus, isoform P"/>
    <property type="match status" value="1"/>
</dbReference>
<dbReference type="GO" id="GO:0031674">
    <property type="term" value="C:I band"/>
    <property type="evidence" value="ECO:0007669"/>
    <property type="project" value="UniProtKB-ARBA"/>
</dbReference>
<dbReference type="OrthoDB" id="6612025at2759"/>
<keyword evidence="6" id="KW-0514">Muscle protein</keyword>
<feature type="domain" description="Ig-like" evidence="9">
    <location>
        <begin position="3664"/>
        <end position="3755"/>
    </location>
</feature>
<dbReference type="PANTHER" id="PTHR47633">
    <property type="entry name" value="IMMUNOGLOBULIN"/>
    <property type="match status" value="1"/>
</dbReference>
<dbReference type="FunFam" id="2.60.40.10:FF:000119">
    <property type="entry name" value="Sallimus, isoform P"/>
    <property type="match status" value="16"/>
</dbReference>
<evidence type="ECO:0000256" key="3">
    <source>
        <dbReference type="ARBA" id="ARBA00022737"/>
    </source>
</evidence>
<feature type="domain" description="Ig-like" evidence="9">
    <location>
        <begin position="3118"/>
        <end position="3209"/>
    </location>
</feature>
<dbReference type="FunFam" id="2.60.40.10:FF:000107">
    <property type="entry name" value="Myosin, light chain kinase a"/>
    <property type="match status" value="1"/>
</dbReference>
<dbReference type="Proteomes" id="UP000051574">
    <property type="component" value="Unassembled WGS sequence"/>
</dbReference>
<dbReference type="GO" id="GO:0060298">
    <property type="term" value="P:positive regulation of sarcomere organization"/>
    <property type="evidence" value="ECO:0007669"/>
    <property type="project" value="UniProtKB-ARBA"/>
</dbReference>
<feature type="region of interest" description="Disordered" evidence="8">
    <location>
        <begin position="228"/>
        <end position="247"/>
    </location>
</feature>
<organism evidence="10 11">
    <name type="scientific">Oryctes borbonicus</name>
    <dbReference type="NCBI Taxonomy" id="1629725"/>
    <lineage>
        <taxon>Eukaryota</taxon>
        <taxon>Metazoa</taxon>
        <taxon>Ecdysozoa</taxon>
        <taxon>Arthropoda</taxon>
        <taxon>Hexapoda</taxon>
        <taxon>Insecta</taxon>
        <taxon>Pterygota</taxon>
        <taxon>Neoptera</taxon>
        <taxon>Endopterygota</taxon>
        <taxon>Coleoptera</taxon>
        <taxon>Polyphaga</taxon>
        <taxon>Scarabaeiformia</taxon>
        <taxon>Scarabaeidae</taxon>
        <taxon>Dynastinae</taxon>
        <taxon>Oryctes</taxon>
    </lineage>
</organism>
<dbReference type="EMBL" id="LJIG01009421">
    <property type="protein sequence ID" value="KRT83114.1"/>
    <property type="molecule type" value="Genomic_DNA"/>
</dbReference>
<feature type="region of interest" description="Disordered" evidence="8">
    <location>
        <begin position="1"/>
        <end position="50"/>
    </location>
</feature>
<dbReference type="GO" id="GO:0040017">
    <property type="term" value="P:positive regulation of locomotion"/>
    <property type="evidence" value="ECO:0007669"/>
    <property type="project" value="UniProtKB-ARBA"/>
</dbReference>
<feature type="domain" description="Ig-like" evidence="9">
    <location>
        <begin position="3389"/>
        <end position="3482"/>
    </location>
</feature>
<feature type="domain" description="Ig-like" evidence="9">
    <location>
        <begin position="2609"/>
        <end position="2696"/>
    </location>
</feature>
<dbReference type="InterPro" id="IPR003598">
    <property type="entry name" value="Ig_sub2"/>
</dbReference>
<feature type="domain" description="Ig-like" evidence="9">
    <location>
        <begin position="2476"/>
        <end position="2567"/>
    </location>
</feature>
<evidence type="ECO:0000256" key="5">
    <source>
        <dbReference type="ARBA" id="ARBA00023157"/>
    </source>
</evidence>
<feature type="domain" description="Ig-like" evidence="9">
    <location>
        <begin position="3251"/>
        <end position="3342"/>
    </location>
</feature>
<comment type="caution">
    <text evidence="10">The sequence shown here is derived from an EMBL/GenBank/DDBJ whole genome shotgun (WGS) entry which is preliminary data.</text>
</comment>
<keyword evidence="3" id="KW-0677">Repeat</keyword>
<feature type="domain" description="Ig-like" evidence="9">
    <location>
        <begin position="3798"/>
        <end position="3888"/>
    </location>
</feature>
<sequence>MKRQEQQVSQQSHAQQQQSVTQQQQSEQYSQQRVSRTEQHVRQVTSQQTVQGGQYQVAGAQQVTGFGPNAAPPVFEKVFSNARFAQGGNALFEGRVTGKPMPQVSWTRKGTTLVQSSKYNFSYNNQNGDITLQINQIGPGDEGEYVCTARNQYGEAICSVYISPEGMPMPPMQAYQKSKTVKQTTVTNGTFVEEFKVDTFEYRLLREVSFRESITRRFVGEKDIQMSTTVERSLGPPAPPQISQKPRNSKLLEGSDAVFAAKVGANPRPRLTWFKNGQRITESYKYETSYTNNQATLRVKQTQHEDSGHYTLLAENPQGCVVSSAYLAIEPVHTQEGLIHESQFKSQQIEEEDDGKTLAPNFVRVCGDRDVTEGKMTRFDCRVTGRPYPEVTWLINGRQVTNDSNHKILVNESGNHSLMITNVSRNDSGVVICIARNKTGETSFQCNLNVIEKEQVVAPKFVERFTTLTVKEGEPVVLTARAVGTPTPRITWQKDGVPISSGPEVHISTDSGASTLDISRAKASDAAWYQCTAQNVAGSTATRARLFIETPQGPTPEPRRLHLPRPTKVIEPEPVPGPEVIYLRHIEPSRPHVPSSEEDRIYPPPQFIIPLHDIQQIEGGKAHFEARIEPVGDPTMVVEWFLNARQLAASSRATSIFKFGFIALDLISLNIQDSGEYVCRVTSSTGSVESRALLSVTARASIEKTSQHPESLHYIQHLEDYSRYERQESIEEKTKQKPHFIRPLQDLGELQEGRNAHFEAQLNPVSDPTMKVEWYKDGRPITASSRITTIFNFGYVSLNIMHLRAEDAGTYTVRAVNHLGEAISSASISVFSKSTVTGDLGIPEQQRYIEKVEELEAYQQAQMHKYVQEAPESNEPPDFKTPIKDQVGIREGGFAHFEARLTPVGDSTLKVEWLKDGKAVEASSRITTFFNFGYVALTIKDVTIHDVGNYICRAYNALGQATTTAQLSVISKKDIIVDSQHPGGLEKIQFLEDTTRFNRIEKDETQVTQKPKFSGPLKGTNRIIEGQRAHFEARVEPQSDLTMKTEWYCNGKPIQTANRIQTYHDFGYVALDILSVRAEDAGNYTVVARNALGEAQLSSNMVVETRSSIDTRSMHRTAYDKTRALEDSKFIEPQYEIEEISKSKPIFTQPLTDPRPVTEGRNIHLECRLEPMGDPTMRVEWFCNGRPVTVGSRFKTYNDFGFVALDIIHATASDTGEYTARATNHLGSAATSAQVRVIAKSDVITDSQHELSLEQLQMLEGRQKHQPVEEVTIFEAPHFTRPLHNIETVEGTNIHMECRLQPVGDSSMRVEWFCNGRPVKVGHRFRPAYDFDYVALDLLSVYPVDSGVYTCQARNQLGEAVTSCSVKVIAKKDLYFDTQHPGGLEKIQQLEDHSRAFKRTEYIEEVVNVKPRFITKPKSLENMREGQHAHFECKVEPITDSNLKVEWFKNGRPITVGHRFRPIHDFGYVALDIIDLIAEDSGTYTCRAVNLIGSDETTCTLKCVSTGLIITQTQNEQGLEQIQHLEDRSKYQRQEDIEETTKQIPIFTTSLKNVEIKEGQRAHFECRLIPVSDATMKVEWFHNGKPLKSGSRFSETNNFGFVALDILYAYPEDSGTYTCRATNALGEAVTSAQCNVLTKKSIERESVHEGALERLQELEDSSRYQRKVVQEEIITQAPCFTVPVKDLRVAENQAAHFEARLIPVGDSRMKVEWLRNGVPIEASNRLTTMHDFGYVALNMKYVNPEDSGTYTCRAVNDIGEAVTSATLFVQSKASLQLETQHEGALQKLRQLEDTSKYQRRETEEVQVTQAPRFTTHLNGPTELYEGQSAHYECRIEPYPDSNLKVEWFHNGKPLSTGHRFRTAYDFGFASLDVLTVYAEDSGTYTCKATNLIGQADSSVVTNIKSKSGIIRDTQHEGALQKIQYLEDDSRYKRVSKEDAVILEKPQFGRGLKPVENLPEGKTIHLEATLTPVNDPTMRVEWFCNGRPLPSGSRYKTTYDFGFVALDILHAYPEDNGTYMCRARNAVGEAVTTAAVSVVGRSGLQLETLDEQRLRKIKDLEAYERPKKEEIEPQMQKPVFLTPLINLENLKEGEHAHLECRVEPINDANLRIDWFVNGVKLKTGHRFRTTHDFGYVALDVLYVYPEDSGTYMCKATNLVGEAVNTCTIKVGTRRSIILDTQHPEGLEKIRELEAQGHPARLEVEEPAPFPPRFVTELRGTTELYEGQTAHFEAQIEPIHDPNLRIEFYHNGKPLQSASRFHITFDFGYVALDIGHVVPEDAGEYSVKAINNLGQCVSSIKMRVIAKSNIILDSQRPEGLDKIRLLEEHQQYKRPEVEEPVTRQRPVFTQPLQNIDGIIEGQTAHFECRLIPVGDPTLKVEWFRNEKPLEDSSRITKVHDFGYVSLDISHVRDEDQGVYMCRASNPLGEAVTTASMKIRTKASIQLETQHAESMRKIQQLEQPLAPRQEEPDRVFEKPIFTQVLTGPTELWEGQHAHFEARVVPVGDPSLKFQWFVNGVELKLGSRIRVTNDFGFVTLDVLNTVTNDSGVYMCKAFNKSGEAVSSISMKVKARSSIADEALHPDAWEKIQQKEAEMNRVPEMFVDTTPQQPPVFTTHLKNYDNLVEGQHVYLEAQVEPRADPNLKVEWFKNGISLTTGTRLRSTFDFGLVTLSINGLRDDDTAIYTCKASNLYGEAISTCTLKIKDKHWLLGDTLHPDAIPKLAAFDAPRAEEPARPEPTYEAPVFISHLNNVENAEGDSAHFECNVEPSKDPTMKIEWFVNGKPLPTGARFKSTYDFGYVALDINHCYAEDSGVYTCKATNSKGTATTTGTLRTTDKARIFWDTQHPQGKAGLEAVEEVDSAYANKLLREPSGPEKEYPKPVWTTPLNPEFIVSEGKPLHLEGTVEPKEDPNLKIEWFFNGKSLEHASRFKLTSDFGFVTLDLTDVYDRDQGIYTAKASNKAGEAFTSTTIYCTTKAGLIERTQHPKGQEGLEKIQDLEDALNRIEQPPLESDEGHAPVFTSEFTPLSNLGEGEIAHFEAGLTPIGDQTMKVEWFYNGKAIEASHRFRTVHAFGMVVLEILGTKTEDSGTYTCIATNAWGKAEQSVTLECVEKLKGQPPKFTTHLKDIVGLKDGQPAHFECTLVPVNDPKLKVEWFHDGHPILQSTRIKTVSDFGFVVMDIAYTQNHDSGEYVCKASNEYGEDYTKATINAYGRSGVFTESLQPDSLAKIRELESYQVQQTQVQAAPITEPPKFITQIADITKLVEGQSAHFEARLTPVNDPDLVVEWYYNGKKLPHGHRFRTFHDFGIVILDILYCYEENSGVYECRAYNKFGEDSTKATLKCTSKTNLILTSQLPRGMEGGLEKIQTLEDSLIRTKEEKETEERGKAPVFTVPLSNIDNLREGESAHFEGRLIPTDDAKLKVEWYWNGKPLKTGSRFRTFCDFGFVILEISPVYPEDSGEYSCRAFNDYGEAVTTSSMKVQGKRSIILESQLPQGMEGTIDKIAELEGLGVIHAQVAPEEDTGRPPEFITTPSDLQLSENSLAHFECKLQPVNDQSMRVEWFHNGKPLWAGSRIKTINDFGFVILEVANVYQRDSGLYTCKATNKHGEATVSCKLQVRGRQGIIMEPQLPANFRTGTTSIQKLEEELYKREEIKIEEEVPNPPRFTVDIKDNVDVPESGPIHFDCRVEPVNDATMRIEWFHNGRPFATGSRVHQLNDFGFIALDIDYSYARDAGEYICRATNKWGTATTKATVTTTSKRNIDFESQLPSGMSAEKLKELEKGKVSEPPKEEEPAGPPKFITQIESATVEESESVFFECRVEPKHDSNLRIEWYRNGKLLPCGSRYKTTYEMGYVSLGITYVYPEDSGEYVCRAVNNFGEDFTRASVSCKTIPNIILQNQVPKGMKKSETLMQMEAAIKKYTSEVHLTEEDLYDAEKKQPPRFVTQIQDQTELVEMQSSKFECQLAPVGDPNMKVEWFFNGKPLPHSEFQLISSQNHNSNVILLYRKSFYSNLRFWLRCYELWLGIS</sequence>
<dbReference type="Pfam" id="PF07679">
    <property type="entry name" value="I-set"/>
    <property type="match status" value="29"/>
</dbReference>
<feature type="domain" description="Ig-like" evidence="9">
    <location>
        <begin position="1411"/>
        <end position="1505"/>
    </location>
</feature>
<evidence type="ECO:0000256" key="2">
    <source>
        <dbReference type="ARBA" id="ARBA00022490"/>
    </source>
</evidence>
<feature type="domain" description="Ig-like" evidence="9">
    <location>
        <begin position="3017"/>
        <end position="3108"/>
    </location>
</feature>
<feature type="domain" description="Ig-like" evidence="9">
    <location>
        <begin position="459"/>
        <end position="547"/>
    </location>
</feature>
<feature type="domain" description="Ig-like" evidence="9">
    <location>
        <begin position="1945"/>
        <end position="2036"/>
    </location>
</feature>
<evidence type="ECO:0000256" key="1">
    <source>
        <dbReference type="ARBA" id="ARBA00004204"/>
    </source>
</evidence>
<evidence type="ECO:0000259" key="9">
    <source>
        <dbReference type="PROSITE" id="PS50835"/>
    </source>
</evidence>
<keyword evidence="7" id="KW-0393">Immunoglobulin domain</keyword>
<feature type="domain" description="Ig-like" evidence="9">
    <location>
        <begin position="877"/>
        <end position="968"/>
    </location>
</feature>
<feature type="domain" description="Ig-like" evidence="9">
    <location>
        <begin position="1678"/>
        <end position="1768"/>
    </location>
</feature>
<feature type="domain" description="Ig-like" evidence="9">
    <location>
        <begin position="2077"/>
        <end position="2168"/>
    </location>
</feature>
<dbReference type="FunFam" id="2.60.40.10:FF:000809">
    <property type="entry name" value="Sallimus, isoform Q"/>
    <property type="match status" value="1"/>
</dbReference>
<evidence type="ECO:0000256" key="4">
    <source>
        <dbReference type="ARBA" id="ARBA00023054"/>
    </source>
</evidence>
<keyword evidence="11" id="KW-1185">Reference proteome</keyword>
<dbReference type="InterPro" id="IPR007110">
    <property type="entry name" value="Ig-like_dom"/>
</dbReference>
<evidence type="ECO:0000256" key="8">
    <source>
        <dbReference type="SAM" id="MobiDB-lite"/>
    </source>
</evidence>
<dbReference type="InterPro" id="IPR013783">
    <property type="entry name" value="Ig-like_fold"/>
</dbReference>
<feature type="domain" description="Ig-like" evidence="9">
    <location>
        <begin position="72"/>
        <end position="163"/>
    </location>
</feature>
<dbReference type="InterPro" id="IPR003599">
    <property type="entry name" value="Ig_sub"/>
</dbReference>
<evidence type="ECO:0000313" key="11">
    <source>
        <dbReference type="Proteomes" id="UP000051574"/>
    </source>
</evidence>
<dbReference type="FunFam" id="2.60.40.10:FF:000962">
    <property type="entry name" value="titin isoform X1"/>
    <property type="match status" value="3"/>
</dbReference>
<keyword evidence="5" id="KW-1015">Disulfide bond</keyword>
<keyword evidence="2" id="KW-0963">Cytoplasm</keyword>
<evidence type="ECO:0000256" key="7">
    <source>
        <dbReference type="ARBA" id="ARBA00023319"/>
    </source>
</evidence>
<dbReference type="FunFam" id="2.60.40.10:FF:001128">
    <property type="entry name" value="Sallimus, isoform P"/>
    <property type="match status" value="1"/>
</dbReference>
<feature type="domain" description="Ig-like" evidence="9">
    <location>
        <begin position="738"/>
        <end position="829"/>
    </location>
</feature>
<feature type="domain" description="Ig-like" evidence="9">
    <location>
        <begin position="1811"/>
        <end position="1901"/>
    </location>
</feature>